<evidence type="ECO:0000313" key="12">
    <source>
        <dbReference type="Proteomes" id="UP000320801"/>
    </source>
</evidence>
<evidence type="ECO:0000256" key="1">
    <source>
        <dbReference type="ARBA" id="ARBA00001946"/>
    </source>
</evidence>
<dbReference type="InterPro" id="IPR016055">
    <property type="entry name" value="A-D-PHexomutase_a/b/a-I/II/III"/>
</dbReference>
<proteinExistence type="inferred from homology"/>
<dbReference type="InterPro" id="IPR036900">
    <property type="entry name" value="A-D-PHexomutase_C_sf"/>
</dbReference>
<dbReference type="SUPFAM" id="SSF55957">
    <property type="entry name" value="Phosphoglucomutase, C-terminal domain"/>
    <property type="match status" value="1"/>
</dbReference>
<dbReference type="Gene3D" id="3.30.310.50">
    <property type="entry name" value="Alpha-D-phosphohexomutase, C-terminal domain"/>
    <property type="match status" value="1"/>
</dbReference>
<evidence type="ECO:0000259" key="8">
    <source>
        <dbReference type="Pfam" id="PF02878"/>
    </source>
</evidence>
<dbReference type="InterPro" id="IPR016066">
    <property type="entry name" value="A-D-PHexomutase_CS"/>
</dbReference>
<dbReference type="PANTHER" id="PTHR45745:SF1">
    <property type="entry name" value="PHOSPHOGLUCOMUTASE 2B-RELATED"/>
    <property type="match status" value="1"/>
</dbReference>
<dbReference type="Pfam" id="PF02880">
    <property type="entry name" value="PGM_PMM_III"/>
    <property type="match status" value="1"/>
</dbReference>
<reference evidence="11 12" key="1">
    <citation type="submission" date="2019-03" db="EMBL/GenBank/DDBJ databases">
        <title>Characterization of a novel Mycoplasma cynos real-time PCR assay.</title>
        <authorList>
            <person name="Tallmadge R.L."/>
            <person name="Mitchell P.K."/>
            <person name="Goodman L."/>
        </authorList>
    </citation>
    <scope>NUCLEOTIDE SEQUENCE [LARGE SCALE GENOMIC DNA]</scope>
    <source>
        <strain evidence="11 12">1642</strain>
    </source>
</reference>
<dbReference type="SUPFAM" id="SSF53738">
    <property type="entry name" value="Phosphoglucomutase, first 3 domains"/>
    <property type="match status" value="3"/>
</dbReference>
<dbReference type="CDD" id="cd05799">
    <property type="entry name" value="PGM2"/>
    <property type="match status" value="1"/>
</dbReference>
<keyword evidence="12" id="KW-1185">Reference proteome</keyword>
<keyword evidence="3" id="KW-0597">Phosphoprotein</keyword>
<comment type="caution">
    <text evidence="11">The sequence shown here is derived from an EMBL/GenBank/DDBJ whole genome shotgun (WGS) entry which is preliminary data.</text>
</comment>
<dbReference type="PROSITE" id="PS00710">
    <property type="entry name" value="PGM_PMM"/>
    <property type="match status" value="1"/>
</dbReference>
<evidence type="ECO:0000313" key="11">
    <source>
        <dbReference type="EMBL" id="TQC51365.1"/>
    </source>
</evidence>
<protein>
    <submittedName>
        <fullName evidence="11">Phospho-sugar mutase</fullName>
    </submittedName>
</protein>
<dbReference type="GO" id="GO:0008973">
    <property type="term" value="F:phosphopentomutase activity"/>
    <property type="evidence" value="ECO:0007669"/>
    <property type="project" value="TreeGrafter"/>
</dbReference>
<comment type="cofactor">
    <cofactor evidence="1">
        <name>Mg(2+)</name>
        <dbReference type="ChEBI" id="CHEBI:18420"/>
    </cofactor>
</comment>
<evidence type="ECO:0000259" key="9">
    <source>
        <dbReference type="Pfam" id="PF02879"/>
    </source>
</evidence>
<dbReference type="GO" id="GO:0005975">
    <property type="term" value="P:carbohydrate metabolic process"/>
    <property type="evidence" value="ECO:0007669"/>
    <property type="project" value="InterPro"/>
</dbReference>
<dbReference type="Pfam" id="PF02879">
    <property type="entry name" value="PGM_PMM_II"/>
    <property type="match status" value="1"/>
</dbReference>
<evidence type="ECO:0000259" key="10">
    <source>
        <dbReference type="Pfam" id="PF02880"/>
    </source>
</evidence>
<evidence type="ECO:0000256" key="5">
    <source>
        <dbReference type="ARBA" id="ARBA00022842"/>
    </source>
</evidence>
<name>A0A507SMB7_9BACT</name>
<evidence type="ECO:0000256" key="6">
    <source>
        <dbReference type="ARBA" id="ARBA00023235"/>
    </source>
</evidence>
<keyword evidence="6" id="KW-0413">Isomerase</keyword>
<dbReference type="GO" id="GO:0000287">
    <property type="term" value="F:magnesium ion binding"/>
    <property type="evidence" value="ECO:0007669"/>
    <property type="project" value="InterPro"/>
</dbReference>
<sequence length="510" mass="58734">MNKSIDFGTAGIRGKVGYTAAHLSPAHVQRVAQGFAAYLLKKYRNKDKITVVIGRDNRRFSNKYSRLIAQILSSKPKFEIILSRKITPTPFVSFLVNRLKAQGAFNITASHNPKEYNGIKLYNEHGAQCLPEEIEQIKANFADYNTFSNDVKDLKWPIAHNIKDVSKKYWNEYVEYCLKIAQNTHFSIDKVKIAYSPLHGTGSVLAEQIFEKLGFKKDKDVFFVREQMLQDATFKTCPYPNPEKESAYELVEQVGLKNNCDLLMLTDPDADRVGIKVRHNNKYILLNGNETATLILDYLLRINTENLDDKYLVYSFVSSNLPEQIAKSYGLKSYVVPTGFKWIGHTIMQNKTQKMFYGFEESYGSLIDSSLVRDKDAIASIVSIVRMTQYYKDQGLDLIEALNQIYEKFGYVSSKTIDFEIDQNTDISVIQEKFIALEFENKHIKNYNNETDFMKANMIKIFFEDKNDWLALRPSGTEPKIKFYIFAYGSSAQESQEKLAKYIEKINKIF</sequence>
<dbReference type="InterPro" id="IPR005846">
    <property type="entry name" value="A-D-PHexomutase_a/b/a-III"/>
</dbReference>
<feature type="domain" description="Alpha-D-phosphohexomutase alpha/beta/alpha" evidence="8">
    <location>
        <begin position="6"/>
        <end position="143"/>
    </location>
</feature>
<dbReference type="Pfam" id="PF02878">
    <property type="entry name" value="PGM_PMM_I"/>
    <property type="match status" value="1"/>
</dbReference>
<organism evidence="11 12">
    <name type="scientific">Mycoplasmopsis mucosicanis</name>
    <dbReference type="NCBI Taxonomy" id="458208"/>
    <lineage>
        <taxon>Bacteria</taxon>
        <taxon>Bacillati</taxon>
        <taxon>Mycoplasmatota</taxon>
        <taxon>Mycoplasmoidales</taxon>
        <taxon>Metamycoplasmataceae</taxon>
        <taxon>Mycoplasmopsis</taxon>
    </lineage>
</organism>
<dbReference type="InterPro" id="IPR005844">
    <property type="entry name" value="A-D-PHexomutase_a/b/a-I"/>
</dbReference>
<dbReference type="GO" id="GO:0006166">
    <property type="term" value="P:purine ribonucleoside salvage"/>
    <property type="evidence" value="ECO:0007669"/>
    <property type="project" value="TreeGrafter"/>
</dbReference>
<evidence type="ECO:0000256" key="2">
    <source>
        <dbReference type="ARBA" id="ARBA00010231"/>
    </source>
</evidence>
<evidence type="ECO:0000256" key="3">
    <source>
        <dbReference type="ARBA" id="ARBA00022553"/>
    </source>
</evidence>
<dbReference type="OrthoDB" id="9806956at2"/>
<keyword evidence="5 7" id="KW-0460">Magnesium</keyword>
<dbReference type="AlphaFoldDB" id="A0A507SMB7"/>
<feature type="domain" description="Alpha-D-phosphohexomutase alpha/beta/alpha" evidence="10">
    <location>
        <begin position="287"/>
        <end position="408"/>
    </location>
</feature>
<dbReference type="EMBL" id="SMDN01000012">
    <property type="protein sequence ID" value="TQC51365.1"/>
    <property type="molecule type" value="Genomic_DNA"/>
</dbReference>
<evidence type="ECO:0000256" key="7">
    <source>
        <dbReference type="RuleBase" id="RU004326"/>
    </source>
</evidence>
<dbReference type="Gene3D" id="3.40.120.10">
    <property type="entry name" value="Alpha-D-Glucose-1,6-Bisphosphate, subunit A, domain 3"/>
    <property type="match status" value="3"/>
</dbReference>
<dbReference type="InterPro" id="IPR005845">
    <property type="entry name" value="A-D-PHexomutase_a/b/a-II"/>
</dbReference>
<accession>A0A507SMB7</accession>
<keyword evidence="4 7" id="KW-0479">Metal-binding</keyword>
<feature type="domain" description="Alpha-D-phosphohexomutase alpha/beta/alpha" evidence="9">
    <location>
        <begin position="172"/>
        <end position="275"/>
    </location>
</feature>
<dbReference type="Proteomes" id="UP000320801">
    <property type="component" value="Unassembled WGS sequence"/>
</dbReference>
<dbReference type="PANTHER" id="PTHR45745">
    <property type="entry name" value="PHOSPHOMANNOMUTASE 45A"/>
    <property type="match status" value="1"/>
</dbReference>
<gene>
    <name evidence="11" type="ORF">E1I18_03030</name>
</gene>
<comment type="similarity">
    <text evidence="2 7">Belongs to the phosphohexose mutase family.</text>
</comment>
<evidence type="ECO:0000256" key="4">
    <source>
        <dbReference type="ARBA" id="ARBA00022723"/>
    </source>
</evidence>